<dbReference type="InterPro" id="IPR051616">
    <property type="entry name" value="Cul2-RING_E3_ligase_SR"/>
</dbReference>
<evidence type="ECO:0000256" key="1">
    <source>
        <dbReference type="PROSITE-ProRule" id="PRU00023"/>
    </source>
</evidence>
<dbReference type="CDD" id="cd03587">
    <property type="entry name" value="SOCS"/>
    <property type="match status" value="1"/>
</dbReference>
<feature type="repeat" description="ANK" evidence="1">
    <location>
        <begin position="101"/>
        <end position="133"/>
    </location>
</feature>
<dbReference type="InterPro" id="IPR001496">
    <property type="entry name" value="SOCS_box"/>
</dbReference>
<dbReference type="AlphaFoldDB" id="A0AA89C4N0"/>
<dbReference type="Pfam" id="PF07525">
    <property type="entry name" value="SOCS_box"/>
    <property type="match status" value="1"/>
</dbReference>
<evidence type="ECO:0000259" key="2">
    <source>
        <dbReference type="PROSITE" id="PS50225"/>
    </source>
</evidence>
<dbReference type="PANTHER" id="PTHR46224:SF64">
    <property type="entry name" value="IQ MOTIF AND ANKYRIN REPEAT DOMAIN-CONTAINING PROTEIN 1"/>
    <property type="match status" value="1"/>
</dbReference>
<dbReference type="PROSITE" id="PS50088">
    <property type="entry name" value="ANK_REPEAT"/>
    <property type="match status" value="2"/>
</dbReference>
<dbReference type="Pfam" id="PF00023">
    <property type="entry name" value="Ank"/>
    <property type="match status" value="1"/>
</dbReference>
<dbReference type="SMART" id="SM00248">
    <property type="entry name" value="ANK"/>
    <property type="match status" value="5"/>
</dbReference>
<evidence type="ECO:0000313" key="3">
    <source>
        <dbReference type="EMBL" id="KAK3108804.1"/>
    </source>
</evidence>
<dbReference type="InterPro" id="IPR036770">
    <property type="entry name" value="Ankyrin_rpt-contain_sf"/>
</dbReference>
<protein>
    <recommendedName>
        <fullName evidence="2">SOCS box domain-containing protein</fullName>
    </recommendedName>
</protein>
<keyword evidence="1" id="KW-0040">ANK repeat</keyword>
<name>A0AA89C4N0_PINIB</name>
<accession>A0AA89C4N0</accession>
<sequence>MEEILHVDLIQAIMNSDNDGGRSILDQGCSQATLDSGLCWASRYGNVFMLHLLIEKGANPNGEGWGGFTPLIWAAMFSNNIEVLNILIDAGSDLDHTSNKRRQTALHAAVIADKRGFVECLLNAGANPDQQDFLYKTPLLHAVHKNLSQCVSLLIQHNCNVNRAGWVNGISTTPLLLALVQNNLEITKMLLLAGAKFQKIAIYQTYNIRQYYATVENNLNMEVRPIYLQQQCRVCIRHLLKPRFLEKLKEMLLPTKLKEYLEIVELFGYDR</sequence>
<dbReference type="Proteomes" id="UP001186944">
    <property type="component" value="Unassembled WGS sequence"/>
</dbReference>
<gene>
    <name evidence="3" type="ORF">FSP39_016132</name>
</gene>
<dbReference type="SUPFAM" id="SSF48403">
    <property type="entry name" value="Ankyrin repeat"/>
    <property type="match status" value="1"/>
</dbReference>
<dbReference type="PROSITE" id="PS50225">
    <property type="entry name" value="SOCS"/>
    <property type="match status" value="1"/>
</dbReference>
<feature type="domain" description="SOCS box" evidence="2">
    <location>
        <begin position="214"/>
        <end position="262"/>
    </location>
</feature>
<dbReference type="Gene3D" id="1.25.40.20">
    <property type="entry name" value="Ankyrin repeat-containing domain"/>
    <property type="match status" value="2"/>
</dbReference>
<organism evidence="3 4">
    <name type="scientific">Pinctada imbricata</name>
    <name type="common">Atlantic pearl-oyster</name>
    <name type="synonym">Pinctada martensii</name>
    <dbReference type="NCBI Taxonomy" id="66713"/>
    <lineage>
        <taxon>Eukaryota</taxon>
        <taxon>Metazoa</taxon>
        <taxon>Spiralia</taxon>
        <taxon>Lophotrochozoa</taxon>
        <taxon>Mollusca</taxon>
        <taxon>Bivalvia</taxon>
        <taxon>Autobranchia</taxon>
        <taxon>Pteriomorphia</taxon>
        <taxon>Pterioida</taxon>
        <taxon>Pterioidea</taxon>
        <taxon>Pteriidae</taxon>
        <taxon>Pinctada</taxon>
    </lineage>
</organism>
<feature type="repeat" description="ANK" evidence="1">
    <location>
        <begin position="66"/>
        <end position="99"/>
    </location>
</feature>
<dbReference type="PANTHER" id="PTHR46224">
    <property type="entry name" value="ANKYRIN REPEAT FAMILY PROTEIN"/>
    <property type="match status" value="1"/>
</dbReference>
<dbReference type="EMBL" id="VSWD01000001">
    <property type="protein sequence ID" value="KAK3108804.1"/>
    <property type="molecule type" value="Genomic_DNA"/>
</dbReference>
<keyword evidence="4" id="KW-1185">Reference proteome</keyword>
<dbReference type="Gene3D" id="1.10.750.20">
    <property type="entry name" value="SOCS box"/>
    <property type="match status" value="1"/>
</dbReference>
<evidence type="ECO:0000313" key="4">
    <source>
        <dbReference type="Proteomes" id="UP001186944"/>
    </source>
</evidence>
<dbReference type="SMART" id="SM00969">
    <property type="entry name" value="SOCS_box"/>
    <property type="match status" value="1"/>
</dbReference>
<dbReference type="Pfam" id="PF12796">
    <property type="entry name" value="Ank_2"/>
    <property type="match status" value="1"/>
</dbReference>
<dbReference type="PROSITE" id="PS50297">
    <property type="entry name" value="ANK_REP_REGION"/>
    <property type="match status" value="1"/>
</dbReference>
<comment type="caution">
    <text evidence="3">The sequence shown here is derived from an EMBL/GenBank/DDBJ whole genome shotgun (WGS) entry which is preliminary data.</text>
</comment>
<reference evidence="3" key="1">
    <citation type="submission" date="2019-08" db="EMBL/GenBank/DDBJ databases">
        <title>The improved chromosome-level genome for the pearl oyster Pinctada fucata martensii using PacBio sequencing and Hi-C.</title>
        <authorList>
            <person name="Zheng Z."/>
        </authorList>
    </citation>
    <scope>NUCLEOTIDE SEQUENCE</scope>
    <source>
        <strain evidence="3">ZZ-2019</strain>
        <tissue evidence="3">Adductor muscle</tissue>
    </source>
</reference>
<dbReference type="InterPro" id="IPR002110">
    <property type="entry name" value="Ankyrin_rpt"/>
</dbReference>
<proteinExistence type="predicted"/>